<reference evidence="3" key="1">
    <citation type="submission" date="2024-08" db="EMBL/GenBank/DDBJ databases">
        <authorList>
            <person name="Yu S.T."/>
        </authorList>
    </citation>
    <scope>NUCLEOTIDE SEQUENCE</scope>
    <source>
        <strain evidence="3">R33</strain>
    </source>
</reference>
<organism evidence="3">
    <name type="scientific">Streptomyces sp. R33</name>
    <dbReference type="NCBI Taxonomy" id="3238629"/>
    <lineage>
        <taxon>Bacteria</taxon>
        <taxon>Bacillati</taxon>
        <taxon>Actinomycetota</taxon>
        <taxon>Actinomycetes</taxon>
        <taxon>Kitasatosporales</taxon>
        <taxon>Streptomycetaceae</taxon>
        <taxon>Streptomyces</taxon>
    </lineage>
</organism>
<dbReference type="InterPro" id="IPR050267">
    <property type="entry name" value="Anti-sigma-factor_SerPK"/>
</dbReference>
<accession>A0AB39YC68</accession>
<keyword evidence="1" id="KW-0418">Kinase</keyword>
<dbReference type="Gene3D" id="3.30.565.10">
    <property type="entry name" value="Histidine kinase-like ATPase, C-terminal domain"/>
    <property type="match status" value="1"/>
</dbReference>
<dbReference type="PANTHER" id="PTHR35526">
    <property type="entry name" value="ANTI-SIGMA-F FACTOR RSBW-RELATED"/>
    <property type="match status" value="1"/>
</dbReference>
<keyword evidence="3" id="KW-0547">Nucleotide-binding</keyword>
<sequence>MSDMVELARTPAELEVPATVGALGDIASFVLRLAGRAALDKGAAYRIRLAVDELATNIVMHGYRGGDGRITVRGRSGPGRVQISITDSAPAFDPVEGCLPPAPGTPPERRRVGGLGIHLALTSVDEFSYERRDGRNISTLTVKAEGTDPCPPRP</sequence>
<keyword evidence="1" id="KW-0808">Transferase</keyword>
<dbReference type="AlphaFoldDB" id="A0AB39YC68"/>
<evidence type="ECO:0000313" key="3">
    <source>
        <dbReference type="EMBL" id="XDV67180.1"/>
    </source>
</evidence>
<name>A0AB39YC68_9ACTN</name>
<dbReference type="CDD" id="cd16936">
    <property type="entry name" value="HATPase_RsbW-like"/>
    <property type="match status" value="1"/>
</dbReference>
<keyword evidence="1" id="KW-0723">Serine/threonine-protein kinase</keyword>
<dbReference type="GO" id="GO:0004674">
    <property type="term" value="F:protein serine/threonine kinase activity"/>
    <property type="evidence" value="ECO:0007669"/>
    <property type="project" value="UniProtKB-KW"/>
</dbReference>
<keyword evidence="3" id="KW-0067">ATP-binding</keyword>
<dbReference type="SUPFAM" id="SSF55874">
    <property type="entry name" value="ATPase domain of HSP90 chaperone/DNA topoisomerase II/histidine kinase"/>
    <property type="match status" value="1"/>
</dbReference>
<evidence type="ECO:0000256" key="1">
    <source>
        <dbReference type="ARBA" id="ARBA00022527"/>
    </source>
</evidence>
<dbReference type="InterPro" id="IPR036890">
    <property type="entry name" value="HATPase_C_sf"/>
</dbReference>
<dbReference type="EMBL" id="CP165727">
    <property type="protein sequence ID" value="XDV67180.1"/>
    <property type="molecule type" value="Genomic_DNA"/>
</dbReference>
<protein>
    <submittedName>
        <fullName evidence="3">ATP-binding protein</fullName>
    </submittedName>
</protein>
<dbReference type="GO" id="GO:0005524">
    <property type="term" value="F:ATP binding"/>
    <property type="evidence" value="ECO:0007669"/>
    <property type="project" value="UniProtKB-KW"/>
</dbReference>
<dbReference type="Pfam" id="PF13581">
    <property type="entry name" value="HATPase_c_2"/>
    <property type="match status" value="1"/>
</dbReference>
<dbReference type="RefSeq" id="WP_234382568.1">
    <property type="nucleotide sequence ID" value="NZ_CP165727.1"/>
</dbReference>
<evidence type="ECO:0000259" key="2">
    <source>
        <dbReference type="Pfam" id="PF13581"/>
    </source>
</evidence>
<feature type="domain" description="Histidine kinase/HSP90-like ATPase" evidence="2">
    <location>
        <begin position="16"/>
        <end position="140"/>
    </location>
</feature>
<proteinExistence type="predicted"/>
<dbReference type="InterPro" id="IPR003594">
    <property type="entry name" value="HATPase_dom"/>
</dbReference>
<dbReference type="PANTHER" id="PTHR35526:SF6">
    <property type="entry name" value="SLR1861 PROTEIN"/>
    <property type="match status" value="1"/>
</dbReference>
<gene>
    <name evidence="3" type="ORF">AB5J51_31765</name>
</gene>